<evidence type="ECO:0000256" key="2">
    <source>
        <dbReference type="ARBA" id="ARBA00044942"/>
    </source>
</evidence>
<dbReference type="Gene3D" id="1.20.1260.10">
    <property type="match status" value="1"/>
</dbReference>
<sequence>MQDKQKPSQDECGKTQDALEAAVLMEKTLNQAVLDLDGLPSARQAPTLETSWKARREAHQDGDHLTNLHRLAGPQARLGGYRFERIPLEHQLGASGAQGPLRRVP</sequence>
<dbReference type="EMBL" id="JAEMGP010000005">
    <property type="protein sequence ID" value="KAG5209520.1"/>
    <property type="molecule type" value="Genomic_DNA"/>
</dbReference>
<organism evidence="5 6">
    <name type="scientific">Ovis aries</name>
    <name type="common">Sheep</name>
    <dbReference type="NCBI Taxonomy" id="9940"/>
    <lineage>
        <taxon>Eukaryota</taxon>
        <taxon>Metazoa</taxon>
        <taxon>Chordata</taxon>
        <taxon>Craniata</taxon>
        <taxon>Vertebrata</taxon>
        <taxon>Euteleostomi</taxon>
        <taxon>Mammalia</taxon>
        <taxon>Eutheria</taxon>
        <taxon>Laurasiatheria</taxon>
        <taxon>Artiodactyla</taxon>
        <taxon>Ruminantia</taxon>
        <taxon>Pecora</taxon>
        <taxon>Bovidae</taxon>
        <taxon>Caprinae</taxon>
        <taxon>Ovis</taxon>
    </lineage>
</organism>
<dbReference type="GO" id="GO:0006879">
    <property type="term" value="P:intracellular iron ion homeostasis"/>
    <property type="evidence" value="ECO:0007669"/>
    <property type="project" value="InterPro"/>
</dbReference>
<dbReference type="Proteomes" id="UP000664991">
    <property type="component" value="Unassembled WGS sequence"/>
</dbReference>
<dbReference type="GO" id="GO:0008199">
    <property type="term" value="F:ferric iron binding"/>
    <property type="evidence" value="ECO:0007669"/>
    <property type="project" value="InterPro"/>
</dbReference>
<comment type="function">
    <text evidence="3">Stores iron in a soluble, non-toxic, readily available form. Important for iron homeostasis. Iron is taken up in the ferrous form and deposited as ferric hydroxides after oxidation. Also plays a role in delivery of iron to cells. Mediates iron uptake in capsule cells of the developing kidney. Delivery to lysosomes by the cargo receptor NCOA4 for autophagic degradation and release or iron.</text>
</comment>
<name>A0A836AG92_SHEEP</name>
<reference evidence="5 6" key="1">
    <citation type="submission" date="2020-12" db="EMBL/GenBank/DDBJ databases">
        <title>De novo assembly of Tibetan sheep genome.</title>
        <authorList>
            <person name="Li X."/>
        </authorList>
    </citation>
    <scope>NUCLEOTIDE SEQUENCE [LARGE SCALE GENOMIC DNA]</scope>
    <source>
        <tissue evidence="5">Heart</tissue>
    </source>
</reference>
<comment type="subcellular location">
    <subcellularLocation>
        <location evidence="2">Autolysosome</location>
    </subcellularLocation>
</comment>
<protein>
    <recommendedName>
        <fullName evidence="1">Ferritin light chain</fullName>
    </recommendedName>
</protein>
<dbReference type="AlphaFoldDB" id="A0A836AG92"/>
<evidence type="ECO:0000313" key="5">
    <source>
        <dbReference type="EMBL" id="KAG5209520.1"/>
    </source>
</evidence>
<comment type="caution">
    <text evidence="5">The sequence shown here is derived from an EMBL/GenBank/DDBJ whole genome shotgun (WGS) entry which is preliminary data.</text>
</comment>
<evidence type="ECO:0000313" key="6">
    <source>
        <dbReference type="Proteomes" id="UP000664991"/>
    </source>
</evidence>
<dbReference type="GO" id="GO:0008198">
    <property type="term" value="F:ferrous iron binding"/>
    <property type="evidence" value="ECO:0007669"/>
    <property type="project" value="TreeGrafter"/>
</dbReference>
<dbReference type="GO" id="GO:0006826">
    <property type="term" value="P:iron ion transport"/>
    <property type="evidence" value="ECO:0007669"/>
    <property type="project" value="InterPro"/>
</dbReference>
<comment type="subunit">
    <text evidence="4">Oligomer of 24 subunits. There are two types of subunits: L (light) chain and H (heavy) chain. The major chain can be light or heavy, depending on the species and tissue type. The functional molecule forms a roughly spherical shell with a diameter of 12 nm and contains a central cavity into which the insoluble mineral iron core is deposited. Interacts with NCOA4.</text>
</comment>
<evidence type="ECO:0000256" key="4">
    <source>
        <dbReference type="ARBA" id="ARBA00047045"/>
    </source>
</evidence>
<accession>A0A836AG92</accession>
<proteinExistence type="predicted"/>
<dbReference type="SUPFAM" id="SSF47240">
    <property type="entry name" value="Ferritin-like"/>
    <property type="match status" value="1"/>
</dbReference>
<dbReference type="PANTHER" id="PTHR11431">
    <property type="entry name" value="FERRITIN"/>
    <property type="match status" value="1"/>
</dbReference>
<dbReference type="GO" id="GO:0044754">
    <property type="term" value="C:autolysosome"/>
    <property type="evidence" value="ECO:0007669"/>
    <property type="project" value="UniProtKB-SubCell"/>
</dbReference>
<gene>
    <name evidence="5" type="ORF">JEQ12_017085</name>
</gene>
<dbReference type="InterPro" id="IPR012347">
    <property type="entry name" value="Ferritin-like"/>
</dbReference>
<evidence type="ECO:0000256" key="1">
    <source>
        <dbReference type="ARBA" id="ARBA00040044"/>
    </source>
</evidence>
<dbReference type="PANTHER" id="PTHR11431:SF47">
    <property type="entry name" value="FERRITIN LIGHT CHAIN"/>
    <property type="match status" value="1"/>
</dbReference>
<dbReference type="InterPro" id="IPR001519">
    <property type="entry name" value="Ferritin"/>
</dbReference>
<dbReference type="InterPro" id="IPR009078">
    <property type="entry name" value="Ferritin-like_SF"/>
</dbReference>
<evidence type="ECO:0000256" key="3">
    <source>
        <dbReference type="ARBA" id="ARBA00045578"/>
    </source>
</evidence>